<evidence type="ECO:0000313" key="2">
    <source>
        <dbReference type="Proteomes" id="UP001221413"/>
    </source>
</evidence>
<name>A0AAD6NMX5_DREDA</name>
<proteinExistence type="predicted"/>
<gene>
    <name evidence="1" type="ORF">Dda_0743</name>
</gene>
<dbReference type="Proteomes" id="UP001221413">
    <property type="component" value="Unassembled WGS sequence"/>
</dbReference>
<keyword evidence="2" id="KW-1185">Reference proteome</keyword>
<protein>
    <submittedName>
        <fullName evidence="1">Uncharacterized protein</fullName>
    </submittedName>
</protein>
<organism evidence="1 2">
    <name type="scientific">Drechslerella dactyloides</name>
    <name type="common">Nematode-trapping fungus</name>
    <name type="synonym">Arthrobotrys dactyloides</name>
    <dbReference type="NCBI Taxonomy" id="74499"/>
    <lineage>
        <taxon>Eukaryota</taxon>
        <taxon>Fungi</taxon>
        <taxon>Dikarya</taxon>
        <taxon>Ascomycota</taxon>
        <taxon>Pezizomycotina</taxon>
        <taxon>Orbiliomycetes</taxon>
        <taxon>Orbiliales</taxon>
        <taxon>Orbiliaceae</taxon>
        <taxon>Drechslerella</taxon>
    </lineage>
</organism>
<dbReference type="EMBL" id="JAQGDS010000001">
    <property type="protein sequence ID" value="KAJ6264594.1"/>
    <property type="molecule type" value="Genomic_DNA"/>
</dbReference>
<reference evidence="1" key="1">
    <citation type="submission" date="2023-01" db="EMBL/GenBank/DDBJ databases">
        <title>The chitinases involved in constricting ring structure development in the nematode-trapping fungus Drechslerella dactyloides.</title>
        <authorList>
            <person name="Wang R."/>
            <person name="Zhang L."/>
            <person name="Tang P."/>
            <person name="Li S."/>
            <person name="Liang L."/>
        </authorList>
    </citation>
    <scope>NUCLEOTIDE SEQUENCE</scope>
    <source>
        <strain evidence="1">YMF1.00031</strain>
    </source>
</reference>
<dbReference type="AlphaFoldDB" id="A0AAD6NMX5"/>
<evidence type="ECO:0000313" key="1">
    <source>
        <dbReference type="EMBL" id="KAJ6264594.1"/>
    </source>
</evidence>
<sequence length="88" mass="10022">MNDRMECQARFDRRRRHEGASVWIGKWDLVDGPGMMEMMVWKDSKRWCRQRTLAGWMDGLKLCYAARVGTPAAAAEGPAIAAGDEMME</sequence>
<comment type="caution">
    <text evidence="1">The sequence shown here is derived from an EMBL/GenBank/DDBJ whole genome shotgun (WGS) entry which is preliminary data.</text>
</comment>
<accession>A0AAD6NMX5</accession>